<sequence length="38" mass="4262">MDNEVLIDAEKHYLSVGSFVNVTITEAEDFDLYGTPVE</sequence>
<evidence type="ECO:0000256" key="1">
    <source>
        <dbReference type="ARBA" id="ARBA00022679"/>
    </source>
</evidence>
<comment type="caution">
    <text evidence="4">The sequence shown here is derived from an EMBL/GenBank/DDBJ whole genome shotgun (WGS) entry which is preliminary data.</text>
</comment>
<keyword evidence="4" id="KW-0687">Ribonucleoprotein</keyword>
<name>A0A090WDB6_NONUL</name>
<keyword evidence="1 4" id="KW-0808">Transferase</keyword>
<dbReference type="InterPro" id="IPR012340">
    <property type="entry name" value="NA-bd_OB-fold"/>
</dbReference>
<dbReference type="GO" id="GO:0005840">
    <property type="term" value="C:ribosome"/>
    <property type="evidence" value="ECO:0007669"/>
    <property type="project" value="UniProtKB-KW"/>
</dbReference>
<evidence type="ECO:0000313" key="4">
    <source>
        <dbReference type="EMBL" id="GAL74956.1"/>
    </source>
</evidence>
<gene>
    <name evidence="4" type="ORF">JCM19275_995</name>
    <name evidence="3" type="ORF">JCM19314_3374</name>
</gene>
<dbReference type="Proteomes" id="UP000029647">
    <property type="component" value="Unassembled WGS sequence"/>
</dbReference>
<dbReference type="Proteomes" id="UP000029226">
    <property type="component" value="Unassembled WGS sequence"/>
</dbReference>
<accession>A0A090WDB6</accession>
<reference evidence="5 6" key="1">
    <citation type="journal article" date="2014" name="Genome Announc.">
        <title>Draft Genome Sequences of Marine Flavobacterium Nonlabens Strains NR17, NR24, NR27, NR32, NR33, and Ara13.</title>
        <authorList>
            <person name="Nakanishi M."/>
            <person name="Meirelles P."/>
            <person name="Suzuki R."/>
            <person name="Takatani N."/>
            <person name="Mino S."/>
            <person name="Suda W."/>
            <person name="Oshima K."/>
            <person name="Hattori M."/>
            <person name="Ohkuma M."/>
            <person name="Hosokawa M."/>
            <person name="Miyashita K."/>
            <person name="Thompson F.L."/>
            <person name="Niwa A."/>
            <person name="Sawabe T."/>
            <person name="Sawabe T."/>
        </authorList>
    </citation>
    <scope>NUCLEOTIDE SEQUENCE [LARGE SCALE GENOMIC DNA]</scope>
    <source>
        <strain evidence="4">JCM 19275</strain>
        <strain evidence="3">JCM 19314</strain>
        <strain evidence="6">JCM19275</strain>
        <strain evidence="5">JCM19314</strain>
    </source>
</reference>
<feature type="domain" description="TRAM" evidence="2">
    <location>
        <begin position="1"/>
        <end position="37"/>
    </location>
</feature>
<dbReference type="EMBL" id="BBNT01000003">
    <property type="protein sequence ID" value="GAL74956.1"/>
    <property type="molecule type" value="Genomic_DNA"/>
</dbReference>
<dbReference type="AlphaFoldDB" id="A0A090WDB6"/>
<evidence type="ECO:0000313" key="6">
    <source>
        <dbReference type="Proteomes" id="UP000029647"/>
    </source>
</evidence>
<dbReference type="EMBL" id="BBMM01000002">
    <property type="protein sequence ID" value="GAK99329.1"/>
    <property type="molecule type" value="Genomic_DNA"/>
</dbReference>
<evidence type="ECO:0000313" key="3">
    <source>
        <dbReference type="EMBL" id="GAK99329.1"/>
    </source>
</evidence>
<dbReference type="Gene3D" id="2.40.50.140">
    <property type="entry name" value="Nucleic acid-binding proteins"/>
    <property type="match status" value="1"/>
</dbReference>
<proteinExistence type="predicted"/>
<keyword evidence="4" id="KW-0689">Ribosomal protein</keyword>
<dbReference type="Pfam" id="PF18693">
    <property type="entry name" value="TRAM_2"/>
    <property type="match status" value="1"/>
</dbReference>
<dbReference type="GO" id="GO:0016740">
    <property type="term" value="F:transferase activity"/>
    <property type="evidence" value="ECO:0007669"/>
    <property type="project" value="UniProtKB-KW"/>
</dbReference>
<dbReference type="InterPro" id="IPR002792">
    <property type="entry name" value="TRAM_dom"/>
</dbReference>
<protein>
    <submittedName>
        <fullName evidence="3">Ribosomal protein S12p Asp88 (E. coli) methylthiotransferase</fullName>
    </submittedName>
    <submittedName>
        <fullName evidence="4">Ribosomal protein S12p Asp88 methylthiotransferase</fullName>
    </submittedName>
</protein>
<evidence type="ECO:0000259" key="2">
    <source>
        <dbReference type="Pfam" id="PF18693"/>
    </source>
</evidence>
<evidence type="ECO:0000313" key="5">
    <source>
        <dbReference type="Proteomes" id="UP000029226"/>
    </source>
</evidence>
<organism evidence="4 6">
    <name type="scientific">Nonlabens ulvanivorans</name>
    <name type="common">Persicivirga ulvanivorans</name>
    <dbReference type="NCBI Taxonomy" id="906888"/>
    <lineage>
        <taxon>Bacteria</taxon>
        <taxon>Pseudomonadati</taxon>
        <taxon>Bacteroidota</taxon>
        <taxon>Flavobacteriia</taxon>
        <taxon>Flavobacteriales</taxon>
        <taxon>Flavobacteriaceae</taxon>
        <taxon>Nonlabens</taxon>
    </lineage>
</organism>